<dbReference type="Proteomes" id="UP000813463">
    <property type="component" value="Chromosome 1"/>
</dbReference>
<dbReference type="OrthoDB" id="5319261at2759"/>
<name>A0A9R0IXG8_SPIOL</name>
<dbReference type="PROSITE" id="PS50181">
    <property type="entry name" value="FBOX"/>
    <property type="match status" value="1"/>
</dbReference>
<evidence type="ECO:0000313" key="2">
    <source>
        <dbReference type="Proteomes" id="UP000813463"/>
    </source>
</evidence>
<keyword evidence="2" id="KW-1185">Reference proteome</keyword>
<dbReference type="InterPro" id="IPR017451">
    <property type="entry name" value="F-box-assoc_interact_dom"/>
</dbReference>
<organism evidence="2 3">
    <name type="scientific">Spinacia oleracea</name>
    <name type="common">Spinach</name>
    <dbReference type="NCBI Taxonomy" id="3562"/>
    <lineage>
        <taxon>Eukaryota</taxon>
        <taxon>Viridiplantae</taxon>
        <taxon>Streptophyta</taxon>
        <taxon>Embryophyta</taxon>
        <taxon>Tracheophyta</taxon>
        <taxon>Spermatophyta</taxon>
        <taxon>Magnoliopsida</taxon>
        <taxon>eudicotyledons</taxon>
        <taxon>Gunneridae</taxon>
        <taxon>Pentapetalae</taxon>
        <taxon>Caryophyllales</taxon>
        <taxon>Chenopodiaceae</taxon>
        <taxon>Chenopodioideae</taxon>
        <taxon>Anserineae</taxon>
        <taxon>Spinacia</taxon>
    </lineage>
</organism>
<dbReference type="CDD" id="cd22157">
    <property type="entry name" value="F-box_AtFBW1-like"/>
    <property type="match status" value="1"/>
</dbReference>
<evidence type="ECO:0000313" key="3">
    <source>
        <dbReference type="RefSeq" id="XP_021856069.1"/>
    </source>
</evidence>
<gene>
    <name evidence="3 4" type="primary">LOC110795369</name>
</gene>
<reference evidence="2" key="1">
    <citation type="journal article" date="2021" name="Nat. Commun.">
        <title>Genomic analyses provide insights into spinach domestication and the genetic basis of agronomic traits.</title>
        <authorList>
            <person name="Cai X."/>
            <person name="Sun X."/>
            <person name="Xu C."/>
            <person name="Sun H."/>
            <person name="Wang X."/>
            <person name="Ge C."/>
            <person name="Zhang Z."/>
            <person name="Wang Q."/>
            <person name="Fei Z."/>
            <person name="Jiao C."/>
            <person name="Wang Q."/>
        </authorList>
    </citation>
    <scope>NUCLEOTIDE SEQUENCE [LARGE SCALE GENOMIC DNA]</scope>
    <source>
        <strain evidence="2">cv. Varoflay</strain>
    </source>
</reference>
<proteinExistence type="predicted"/>
<dbReference type="AlphaFoldDB" id="A0A9R0IXG8"/>
<accession>A0A9R0IXG8</accession>
<dbReference type="InterPro" id="IPR036047">
    <property type="entry name" value="F-box-like_dom_sf"/>
</dbReference>
<reference evidence="3" key="2">
    <citation type="submission" date="2025-04" db="UniProtKB">
        <authorList>
            <consortium name="RefSeq"/>
        </authorList>
    </citation>
    <scope>IDENTIFICATION</scope>
    <source>
        <tissue evidence="4">Leaf</tissue>
    </source>
</reference>
<feature type="domain" description="F-box" evidence="1">
    <location>
        <begin position="13"/>
        <end position="60"/>
    </location>
</feature>
<dbReference type="Pfam" id="PF08268">
    <property type="entry name" value="FBA_3"/>
    <property type="match status" value="1"/>
</dbReference>
<dbReference type="Pfam" id="PF00646">
    <property type="entry name" value="F-box"/>
    <property type="match status" value="1"/>
</dbReference>
<sequence length="393" mass="45484">MRTRRSRMLAGDSPEGQFLPPELQWEVMVRLPVKTLLRFRCICKCWRSIIDSPDFIFSHSNLLSNDINKTLMLVLENSKKFQYSQDHKQSLIIRDRHTFRFCYQFVESEQWGFLGSCNGLVLIQDIKFPSLLGLFNPCIRKALILPPCPIYFDKKRYYRTHPIFVLGFVSSCNDFKVVAFMDEESGITGKETSIIIAVYSLNDDLWRIKLVELNFPITVVTSKSWWDHFCQGAGHWIVNTHVFSFDFGVEEFSSVEFPNTGSEKFKYDFVLGESLAVFGISPISICIWIMRKDGGNDPWSLWFSGDSSFSGYYCFKYLSVKNFSYDVKSGTTYVLTANDGLISYNIKSHHIQRFGRIVRHCNLYHRRITNVYTYVESLVLSGGSYGESLISFP</sequence>
<dbReference type="GeneID" id="110795369"/>
<dbReference type="NCBIfam" id="TIGR01640">
    <property type="entry name" value="F_box_assoc_1"/>
    <property type="match status" value="1"/>
</dbReference>
<dbReference type="PANTHER" id="PTHR31672">
    <property type="entry name" value="BNACNNG10540D PROTEIN"/>
    <property type="match status" value="1"/>
</dbReference>
<dbReference type="RefSeq" id="XP_056699488.1">
    <property type="nucleotide sequence ID" value="XM_056843510.1"/>
</dbReference>
<evidence type="ECO:0000259" key="1">
    <source>
        <dbReference type="PROSITE" id="PS50181"/>
    </source>
</evidence>
<dbReference type="InterPro" id="IPR013187">
    <property type="entry name" value="F-box-assoc_dom_typ3"/>
</dbReference>
<dbReference type="SUPFAM" id="SSF81383">
    <property type="entry name" value="F-box domain"/>
    <property type="match status" value="1"/>
</dbReference>
<evidence type="ECO:0000313" key="4">
    <source>
        <dbReference type="RefSeq" id="XP_056699488.1"/>
    </source>
</evidence>
<dbReference type="InterPro" id="IPR050796">
    <property type="entry name" value="SCF_F-box_component"/>
</dbReference>
<dbReference type="SMART" id="SM00256">
    <property type="entry name" value="FBOX"/>
    <property type="match status" value="1"/>
</dbReference>
<dbReference type="InterPro" id="IPR001810">
    <property type="entry name" value="F-box_dom"/>
</dbReference>
<dbReference type="Gene3D" id="1.20.1280.50">
    <property type="match status" value="1"/>
</dbReference>
<dbReference type="PANTHER" id="PTHR31672:SF13">
    <property type="entry name" value="F-BOX PROTEIN CPR30-LIKE"/>
    <property type="match status" value="1"/>
</dbReference>
<dbReference type="KEGG" id="soe:110795369"/>
<protein>
    <submittedName>
        <fullName evidence="3 4">F-box/kelch-repeat protein At3g23880</fullName>
    </submittedName>
</protein>
<dbReference type="RefSeq" id="XP_021856069.1">
    <property type="nucleotide sequence ID" value="XM_022000377.1"/>
</dbReference>